<dbReference type="KEGG" id="cpas:Clopa_2367"/>
<name>R4KC79_CLOPA</name>
<dbReference type="STRING" id="86416.Clopa_2367"/>
<dbReference type="InterPro" id="IPR036412">
    <property type="entry name" value="HAD-like_sf"/>
</dbReference>
<dbReference type="SFLD" id="SFLDG01129">
    <property type="entry name" value="C1.5:_HAD__Beta-PGM__Phosphata"/>
    <property type="match status" value="1"/>
</dbReference>
<dbReference type="FunFam" id="3.40.50.1000:FF:000022">
    <property type="entry name" value="Phosphoglycolate phosphatase"/>
    <property type="match status" value="1"/>
</dbReference>
<dbReference type="InterPro" id="IPR023214">
    <property type="entry name" value="HAD_sf"/>
</dbReference>
<dbReference type="SFLD" id="SFLDG01135">
    <property type="entry name" value="C1.5.6:_HAD__Beta-PGM__Phospha"/>
    <property type="match status" value="1"/>
</dbReference>
<dbReference type="InterPro" id="IPR050155">
    <property type="entry name" value="HAD-like_hydrolase_sf"/>
</dbReference>
<dbReference type="PANTHER" id="PTHR43434">
    <property type="entry name" value="PHOSPHOGLYCOLATE PHOSPHATASE"/>
    <property type="match status" value="1"/>
</dbReference>
<gene>
    <name evidence="1" type="ORF">Clopa_2367</name>
</gene>
<reference evidence="1 2" key="1">
    <citation type="submission" date="2012-01" db="EMBL/GenBank/DDBJ databases">
        <title>Complete sequence of chromosome of Clostridium pasteurianum BC1.</title>
        <authorList>
            <consortium name="US DOE Joint Genome Institute"/>
            <person name="Lucas S."/>
            <person name="Han J."/>
            <person name="Lapidus A."/>
            <person name="Cheng J.-F."/>
            <person name="Goodwin L."/>
            <person name="Pitluck S."/>
            <person name="Peters L."/>
            <person name="Mikhailova N."/>
            <person name="Teshima H."/>
            <person name="Detter J.C."/>
            <person name="Han C."/>
            <person name="Tapia R."/>
            <person name="Land M."/>
            <person name="Hauser L."/>
            <person name="Kyrpides N."/>
            <person name="Ivanova N."/>
            <person name="Pagani I."/>
            <person name="Dunn J."/>
            <person name="Taghavi S."/>
            <person name="Francis A."/>
            <person name="van der Lelie D."/>
            <person name="Woyke T."/>
        </authorList>
    </citation>
    <scope>NUCLEOTIDE SEQUENCE [LARGE SCALE GENOMIC DNA]</scope>
    <source>
        <strain evidence="1 2">BC1</strain>
    </source>
</reference>
<dbReference type="EMBL" id="CP003261">
    <property type="protein sequence ID" value="AGK97230.1"/>
    <property type="molecule type" value="Genomic_DNA"/>
</dbReference>
<dbReference type="PANTHER" id="PTHR43434:SF20">
    <property type="entry name" value="5'-NUCLEOTIDASE"/>
    <property type="match status" value="1"/>
</dbReference>
<dbReference type="PATRIC" id="fig|86416.3.peg.2350"/>
<dbReference type="SUPFAM" id="SSF56784">
    <property type="entry name" value="HAD-like"/>
    <property type="match status" value="1"/>
</dbReference>
<dbReference type="RefSeq" id="WP_015615534.1">
    <property type="nucleotide sequence ID" value="NC_021182.1"/>
</dbReference>
<dbReference type="InterPro" id="IPR023198">
    <property type="entry name" value="PGP-like_dom2"/>
</dbReference>
<dbReference type="NCBIfam" id="TIGR01549">
    <property type="entry name" value="HAD-SF-IA-v1"/>
    <property type="match status" value="1"/>
</dbReference>
<keyword evidence="2" id="KW-1185">Reference proteome</keyword>
<dbReference type="Pfam" id="PF13419">
    <property type="entry name" value="HAD_2"/>
    <property type="match status" value="1"/>
</dbReference>
<accession>R4KC79</accession>
<dbReference type="GO" id="GO:0005829">
    <property type="term" value="C:cytosol"/>
    <property type="evidence" value="ECO:0007669"/>
    <property type="project" value="TreeGrafter"/>
</dbReference>
<dbReference type="Gene3D" id="3.40.50.1000">
    <property type="entry name" value="HAD superfamily/HAD-like"/>
    <property type="match status" value="1"/>
</dbReference>
<dbReference type="InterPro" id="IPR006439">
    <property type="entry name" value="HAD-SF_hydro_IA"/>
</dbReference>
<sequence length="217" mass="25005">MKKIYDTILFDLDGTLTDPKLGITKSIQYSLKYFGIFENNLDDLKKFIGPPLKDSFKEYYNFSDTDANSAVDKYREYFADKGIFENRLYTGIIELLNKLCSEEKNLIIATSKPTVFAERILKHFNIHQYFKFVAGSNLDGTQSKKGEVISYALKQGKYWDKDKIIMVGDRKYDVIGAKEAKIDSIGVLYGYGSFEELKKERPEYIAKNIDELSKILV</sequence>
<dbReference type="Proteomes" id="UP000013523">
    <property type="component" value="Chromosome"/>
</dbReference>
<dbReference type="CDD" id="cd04302">
    <property type="entry name" value="HAD_5NT"/>
    <property type="match status" value="1"/>
</dbReference>
<dbReference type="OrthoDB" id="9792518at2"/>
<dbReference type="HOGENOM" id="CLU_045011_19_4_9"/>
<dbReference type="GO" id="GO:0004713">
    <property type="term" value="F:protein tyrosine kinase activity"/>
    <property type="evidence" value="ECO:0007669"/>
    <property type="project" value="TreeGrafter"/>
</dbReference>
<dbReference type="InterPro" id="IPR041492">
    <property type="entry name" value="HAD_2"/>
</dbReference>
<evidence type="ECO:0000313" key="1">
    <source>
        <dbReference type="EMBL" id="AGK97230.1"/>
    </source>
</evidence>
<protein>
    <submittedName>
        <fullName evidence="1">Haloacid dehalogenase superfamily enzyme, subfamily IA</fullName>
    </submittedName>
</protein>
<dbReference type="SFLD" id="SFLDS00003">
    <property type="entry name" value="Haloacid_Dehalogenase"/>
    <property type="match status" value="1"/>
</dbReference>
<dbReference type="AlphaFoldDB" id="R4KC79"/>
<evidence type="ECO:0000313" key="2">
    <source>
        <dbReference type="Proteomes" id="UP000013523"/>
    </source>
</evidence>
<dbReference type="eggNOG" id="COG0546">
    <property type="taxonomic scope" value="Bacteria"/>
</dbReference>
<proteinExistence type="predicted"/>
<dbReference type="Gene3D" id="1.10.150.240">
    <property type="entry name" value="Putative phosphatase, domain 2"/>
    <property type="match status" value="1"/>
</dbReference>
<organism evidence="1 2">
    <name type="scientific">Clostridium pasteurianum BC1</name>
    <dbReference type="NCBI Taxonomy" id="86416"/>
    <lineage>
        <taxon>Bacteria</taxon>
        <taxon>Bacillati</taxon>
        <taxon>Bacillota</taxon>
        <taxon>Clostridia</taxon>
        <taxon>Eubacteriales</taxon>
        <taxon>Clostridiaceae</taxon>
        <taxon>Clostridium</taxon>
    </lineage>
</organism>